<dbReference type="AlphaFoldDB" id="A0A6A6CTJ6"/>
<dbReference type="RefSeq" id="XP_033669988.1">
    <property type="nucleotide sequence ID" value="XM_033805340.1"/>
</dbReference>
<organism evidence="2 3">
    <name type="scientific">Zasmidium cellare ATCC 36951</name>
    <dbReference type="NCBI Taxonomy" id="1080233"/>
    <lineage>
        <taxon>Eukaryota</taxon>
        <taxon>Fungi</taxon>
        <taxon>Dikarya</taxon>
        <taxon>Ascomycota</taxon>
        <taxon>Pezizomycotina</taxon>
        <taxon>Dothideomycetes</taxon>
        <taxon>Dothideomycetidae</taxon>
        <taxon>Mycosphaerellales</taxon>
        <taxon>Mycosphaerellaceae</taxon>
        <taxon>Zasmidium</taxon>
    </lineage>
</organism>
<evidence type="ECO:0000313" key="3">
    <source>
        <dbReference type="Proteomes" id="UP000799537"/>
    </source>
</evidence>
<feature type="region of interest" description="Disordered" evidence="1">
    <location>
        <begin position="224"/>
        <end position="315"/>
    </location>
</feature>
<keyword evidence="3" id="KW-1185">Reference proteome</keyword>
<dbReference type="Proteomes" id="UP000799537">
    <property type="component" value="Unassembled WGS sequence"/>
</dbReference>
<proteinExistence type="predicted"/>
<feature type="compositionally biased region" description="Basic residues" evidence="1">
    <location>
        <begin position="292"/>
        <end position="305"/>
    </location>
</feature>
<reference evidence="2" key="1">
    <citation type="journal article" date="2020" name="Stud. Mycol.">
        <title>101 Dothideomycetes genomes: a test case for predicting lifestyles and emergence of pathogens.</title>
        <authorList>
            <person name="Haridas S."/>
            <person name="Albert R."/>
            <person name="Binder M."/>
            <person name="Bloem J."/>
            <person name="Labutti K."/>
            <person name="Salamov A."/>
            <person name="Andreopoulos B."/>
            <person name="Baker S."/>
            <person name="Barry K."/>
            <person name="Bills G."/>
            <person name="Bluhm B."/>
            <person name="Cannon C."/>
            <person name="Castanera R."/>
            <person name="Culley D."/>
            <person name="Daum C."/>
            <person name="Ezra D."/>
            <person name="Gonzalez J."/>
            <person name="Henrissat B."/>
            <person name="Kuo A."/>
            <person name="Liang C."/>
            <person name="Lipzen A."/>
            <person name="Lutzoni F."/>
            <person name="Magnuson J."/>
            <person name="Mondo S."/>
            <person name="Nolan M."/>
            <person name="Ohm R."/>
            <person name="Pangilinan J."/>
            <person name="Park H.-J."/>
            <person name="Ramirez L."/>
            <person name="Alfaro M."/>
            <person name="Sun H."/>
            <person name="Tritt A."/>
            <person name="Yoshinaga Y."/>
            <person name="Zwiers L.-H."/>
            <person name="Turgeon B."/>
            <person name="Goodwin S."/>
            <person name="Spatafora J."/>
            <person name="Crous P."/>
            <person name="Grigoriev I."/>
        </authorList>
    </citation>
    <scope>NUCLEOTIDE SEQUENCE</scope>
    <source>
        <strain evidence="2">ATCC 36951</strain>
    </source>
</reference>
<feature type="compositionally biased region" description="Basic and acidic residues" evidence="1">
    <location>
        <begin position="237"/>
        <end position="261"/>
    </location>
</feature>
<gene>
    <name evidence="2" type="ORF">M409DRAFT_20329</name>
</gene>
<evidence type="ECO:0000256" key="1">
    <source>
        <dbReference type="SAM" id="MobiDB-lite"/>
    </source>
</evidence>
<feature type="region of interest" description="Disordered" evidence="1">
    <location>
        <begin position="104"/>
        <end position="140"/>
    </location>
</feature>
<feature type="compositionally biased region" description="Low complexity" evidence="1">
    <location>
        <begin position="8"/>
        <end position="35"/>
    </location>
</feature>
<dbReference type="GeneID" id="54558612"/>
<feature type="region of interest" description="Disordered" evidence="1">
    <location>
        <begin position="1"/>
        <end position="55"/>
    </location>
</feature>
<name>A0A6A6CTJ6_ZASCE</name>
<protein>
    <submittedName>
        <fullName evidence="2">Uncharacterized protein</fullName>
    </submittedName>
</protein>
<accession>A0A6A6CTJ6</accession>
<dbReference type="EMBL" id="ML993588">
    <property type="protein sequence ID" value="KAF2169099.1"/>
    <property type="molecule type" value="Genomic_DNA"/>
</dbReference>
<dbReference type="OrthoDB" id="3643508at2759"/>
<sequence>MPRRGSNRRNGSSSSSSPNANQSAAQSVAAALKKSAPPPPGLFDPPSLDAKGKPSMAIADFEGFGWSPEKIKAVLEQPELRTDSLAQIPQDVTFEERIKHKKAQYRHFKNTGLKPVPEGYATDDENDDGKGKTKTKGVKRKKQRDENIFITGSDNWVLFDPLKGYGEDKKNEATPKIFTRYERFKPGNRKILCWNLVSAAVTLKTTPAEFEGYDVEYLRTGPKLTKAKTPRAQPTRKTREGKGKEGEAAKEPEMKKEKEKTPPPTRRSPRSKKRSRDAEEAEAAEAEAAPAPKRRKAIPKSKKQATRPVAASSPW</sequence>
<evidence type="ECO:0000313" key="2">
    <source>
        <dbReference type="EMBL" id="KAF2169099.1"/>
    </source>
</evidence>